<dbReference type="STRING" id="39482.ERS852491_01044"/>
<organism evidence="1 2">
    <name type="scientific">Faecalicatena contorta</name>
    <dbReference type="NCBI Taxonomy" id="39482"/>
    <lineage>
        <taxon>Bacteria</taxon>
        <taxon>Bacillati</taxon>
        <taxon>Bacillota</taxon>
        <taxon>Clostridia</taxon>
        <taxon>Lachnospirales</taxon>
        <taxon>Lachnospiraceae</taxon>
        <taxon>Faecalicatena</taxon>
    </lineage>
</organism>
<proteinExistence type="predicted"/>
<dbReference type="OrthoDB" id="308037at2"/>
<protein>
    <submittedName>
        <fullName evidence="1">Propanediol dehydratase medium subunit</fullName>
    </submittedName>
</protein>
<dbReference type="SUPFAM" id="SSF52968">
    <property type="entry name" value="B12-dependent dehydatase associated subunit"/>
    <property type="match status" value="1"/>
</dbReference>
<evidence type="ECO:0000313" key="1">
    <source>
        <dbReference type="EMBL" id="CUO00948.1"/>
    </source>
</evidence>
<reference evidence="1 2" key="1">
    <citation type="submission" date="2015-09" db="EMBL/GenBank/DDBJ databases">
        <authorList>
            <consortium name="Pathogen Informatics"/>
        </authorList>
    </citation>
    <scope>NUCLEOTIDE SEQUENCE [LARGE SCALE GENOMIC DNA]</scope>
    <source>
        <strain evidence="1 2">2789STDY5834876</strain>
    </source>
</reference>
<dbReference type="RefSeq" id="WP_055151614.1">
    <property type="nucleotide sequence ID" value="NZ_CYZU01000007.1"/>
</dbReference>
<name>A0A174BMX0_9FIRM</name>
<accession>A0A174BMX0</accession>
<dbReference type="Proteomes" id="UP000095544">
    <property type="component" value="Unassembled WGS sequence"/>
</dbReference>
<dbReference type="Gene3D" id="3.40.50.10150">
    <property type="entry name" value="B12-dependent dehydatase associated subunit"/>
    <property type="match status" value="1"/>
</dbReference>
<dbReference type="InterPro" id="IPR010254">
    <property type="entry name" value="B12-dep_deHydtase_bsu"/>
</dbReference>
<dbReference type="InterPro" id="IPR003208">
    <property type="entry name" value="Dehydtase/Dehydtase_re"/>
</dbReference>
<sequence length="109" mass="11968">MIIKRPSIFIYVNNPDAVFLRDVCAGIEEEGVFYEIKEMETALPDELAWNAANDSMLGSGVGISGKGIAMQMRGLPKGRNTESYQNPTPMQCRKLGANSARAVKKLAFK</sequence>
<dbReference type="AlphaFoldDB" id="A0A174BMX0"/>
<dbReference type="EMBL" id="CYZU01000007">
    <property type="protein sequence ID" value="CUO00948.1"/>
    <property type="molecule type" value="Genomic_DNA"/>
</dbReference>
<gene>
    <name evidence="1" type="ORF">ERS852491_01044</name>
</gene>
<evidence type="ECO:0000313" key="2">
    <source>
        <dbReference type="Proteomes" id="UP000095544"/>
    </source>
</evidence>
<dbReference type="Pfam" id="PF02288">
    <property type="entry name" value="Dehydratase_MU"/>
    <property type="match status" value="1"/>
</dbReference>